<evidence type="ECO:0000313" key="2">
    <source>
        <dbReference type="Proteomes" id="UP000269221"/>
    </source>
</evidence>
<dbReference type="EMBL" id="QRBI01000107">
    <property type="protein sequence ID" value="RMC12074.1"/>
    <property type="molecule type" value="Genomic_DNA"/>
</dbReference>
<protein>
    <submittedName>
        <fullName evidence="1">Uncharacterized protein</fullName>
    </submittedName>
</protein>
<proteinExistence type="predicted"/>
<accession>A0A3M0KLI0</accession>
<name>A0A3M0KLI0_HIRRU</name>
<gene>
    <name evidence="1" type="ORF">DUI87_11209</name>
</gene>
<dbReference type="AlphaFoldDB" id="A0A3M0KLI0"/>
<comment type="caution">
    <text evidence="1">The sequence shown here is derived from an EMBL/GenBank/DDBJ whole genome shotgun (WGS) entry which is preliminary data.</text>
</comment>
<sequence>MLWEQDQGSDCPLCWALVRSHFKSCVRYWAPHCRKDIEVLERVQRRATELGKGLEHRADEEQLRELGVFSLEERRFREDLIAVYNSLKGEVSLVGTELFSQVTSYQRRGNGLKLKQSMFGMDIRKKFYVENIIKLVQLTGCQESGVTIPRCRCDTEGQSLVVNSIALGL</sequence>
<organism evidence="1 2">
    <name type="scientific">Hirundo rustica rustica</name>
    <dbReference type="NCBI Taxonomy" id="333673"/>
    <lineage>
        <taxon>Eukaryota</taxon>
        <taxon>Metazoa</taxon>
        <taxon>Chordata</taxon>
        <taxon>Craniata</taxon>
        <taxon>Vertebrata</taxon>
        <taxon>Euteleostomi</taxon>
        <taxon>Archelosauria</taxon>
        <taxon>Archosauria</taxon>
        <taxon>Dinosauria</taxon>
        <taxon>Saurischia</taxon>
        <taxon>Theropoda</taxon>
        <taxon>Coelurosauria</taxon>
        <taxon>Aves</taxon>
        <taxon>Neognathae</taxon>
        <taxon>Neoaves</taxon>
        <taxon>Telluraves</taxon>
        <taxon>Australaves</taxon>
        <taxon>Passeriformes</taxon>
        <taxon>Sylvioidea</taxon>
        <taxon>Hirundinidae</taxon>
        <taxon>Hirundo</taxon>
    </lineage>
</organism>
<reference evidence="1 2" key="1">
    <citation type="submission" date="2018-07" db="EMBL/GenBank/DDBJ databases">
        <title>A high quality draft genome assembly of the barn swallow (H. rustica rustica).</title>
        <authorList>
            <person name="Formenti G."/>
            <person name="Chiara M."/>
            <person name="Poveda L."/>
            <person name="Francoijs K.-J."/>
            <person name="Bonisoli-Alquati A."/>
            <person name="Canova L."/>
            <person name="Gianfranceschi L."/>
            <person name="Horner D.S."/>
            <person name="Saino N."/>
        </authorList>
    </citation>
    <scope>NUCLEOTIDE SEQUENCE [LARGE SCALE GENOMIC DNA]</scope>
    <source>
        <strain evidence="1">Chelidonia</strain>
        <tissue evidence="1">Blood</tissue>
    </source>
</reference>
<dbReference type="STRING" id="333673.A0A3M0KLI0"/>
<dbReference type="OrthoDB" id="276744at2759"/>
<dbReference type="Proteomes" id="UP000269221">
    <property type="component" value="Unassembled WGS sequence"/>
</dbReference>
<keyword evidence="2" id="KW-1185">Reference proteome</keyword>
<evidence type="ECO:0000313" key="1">
    <source>
        <dbReference type="EMBL" id="RMC12074.1"/>
    </source>
</evidence>